<dbReference type="STRING" id="7222.B4JXA8"/>
<sequence length="191" mass="21471">MEGSPNSVNYSENCLNQQMMAHLSDVDDISDVDGEDVVKKLQNTITSNSQPEYSTRRRSIFNTTLDLADLGSVCNATNVGIDAFVERVAREKQNWCNFVTRNIQMLKTSHANGAEAGSYKPSMEQQAYLDQGPDLQNYVRGFGTFMSDACVFMAETEQMQERLEDLKDCCQFHINEMQRNKAAETLAGIKD</sequence>
<dbReference type="KEGG" id="dgr:6569254"/>
<protein>
    <submittedName>
        <fullName evidence="1">GH17603</fullName>
    </submittedName>
</protein>
<dbReference type="eggNOG" id="ENOG502TBIG">
    <property type="taxonomic scope" value="Eukaryota"/>
</dbReference>
<evidence type="ECO:0000313" key="2">
    <source>
        <dbReference type="Proteomes" id="UP000001070"/>
    </source>
</evidence>
<dbReference type="FunCoup" id="B4JXA8">
    <property type="interactions" value="26"/>
</dbReference>
<accession>B4JXA8</accession>
<reference evidence="1 2" key="1">
    <citation type="journal article" date="2007" name="Nature">
        <title>Evolution of genes and genomes on the Drosophila phylogeny.</title>
        <authorList>
            <consortium name="Drosophila 12 Genomes Consortium"/>
            <person name="Clark A.G."/>
            <person name="Eisen M.B."/>
            <person name="Smith D.R."/>
            <person name="Bergman C.M."/>
            <person name="Oliver B."/>
            <person name="Markow T.A."/>
            <person name="Kaufman T.C."/>
            <person name="Kellis M."/>
            <person name="Gelbart W."/>
            <person name="Iyer V.N."/>
            <person name="Pollard D.A."/>
            <person name="Sackton T.B."/>
            <person name="Larracuente A.M."/>
            <person name="Singh N.D."/>
            <person name="Abad J.P."/>
            <person name="Abt D.N."/>
            <person name="Adryan B."/>
            <person name="Aguade M."/>
            <person name="Akashi H."/>
            <person name="Anderson W.W."/>
            <person name="Aquadro C.F."/>
            <person name="Ardell D.H."/>
            <person name="Arguello R."/>
            <person name="Artieri C.G."/>
            <person name="Barbash D.A."/>
            <person name="Barker D."/>
            <person name="Barsanti P."/>
            <person name="Batterham P."/>
            <person name="Batzoglou S."/>
            <person name="Begun D."/>
            <person name="Bhutkar A."/>
            <person name="Blanco E."/>
            <person name="Bosak S.A."/>
            <person name="Bradley R.K."/>
            <person name="Brand A.D."/>
            <person name="Brent M.R."/>
            <person name="Brooks A.N."/>
            <person name="Brown R.H."/>
            <person name="Butlin R.K."/>
            <person name="Caggese C."/>
            <person name="Calvi B.R."/>
            <person name="Bernardo de Carvalho A."/>
            <person name="Caspi A."/>
            <person name="Castrezana S."/>
            <person name="Celniker S.E."/>
            <person name="Chang J.L."/>
            <person name="Chapple C."/>
            <person name="Chatterji S."/>
            <person name="Chinwalla A."/>
            <person name="Civetta A."/>
            <person name="Clifton S.W."/>
            <person name="Comeron J.M."/>
            <person name="Costello J.C."/>
            <person name="Coyne J.A."/>
            <person name="Daub J."/>
            <person name="David R.G."/>
            <person name="Delcher A.L."/>
            <person name="Delehaunty K."/>
            <person name="Do C.B."/>
            <person name="Ebling H."/>
            <person name="Edwards K."/>
            <person name="Eickbush T."/>
            <person name="Evans J.D."/>
            <person name="Filipski A."/>
            <person name="Findeiss S."/>
            <person name="Freyhult E."/>
            <person name="Fulton L."/>
            <person name="Fulton R."/>
            <person name="Garcia A.C."/>
            <person name="Gardiner A."/>
            <person name="Garfield D.A."/>
            <person name="Garvin B.E."/>
            <person name="Gibson G."/>
            <person name="Gilbert D."/>
            <person name="Gnerre S."/>
            <person name="Godfrey J."/>
            <person name="Good R."/>
            <person name="Gotea V."/>
            <person name="Gravely B."/>
            <person name="Greenberg A.J."/>
            <person name="Griffiths-Jones S."/>
            <person name="Gross S."/>
            <person name="Guigo R."/>
            <person name="Gustafson E.A."/>
            <person name="Haerty W."/>
            <person name="Hahn M.W."/>
            <person name="Halligan D.L."/>
            <person name="Halpern A.L."/>
            <person name="Halter G.M."/>
            <person name="Han M.V."/>
            <person name="Heger A."/>
            <person name="Hillier L."/>
            <person name="Hinrichs A.S."/>
            <person name="Holmes I."/>
            <person name="Hoskins R.A."/>
            <person name="Hubisz M.J."/>
            <person name="Hultmark D."/>
            <person name="Huntley M.A."/>
            <person name="Jaffe D.B."/>
            <person name="Jagadeeshan S."/>
            <person name="Jeck W.R."/>
            <person name="Johnson J."/>
            <person name="Jones C.D."/>
            <person name="Jordan W.C."/>
            <person name="Karpen G.H."/>
            <person name="Kataoka E."/>
            <person name="Keightley P.D."/>
            <person name="Kheradpour P."/>
            <person name="Kirkness E.F."/>
            <person name="Koerich L.B."/>
            <person name="Kristiansen K."/>
            <person name="Kudrna D."/>
            <person name="Kulathinal R.J."/>
            <person name="Kumar S."/>
            <person name="Kwok R."/>
            <person name="Lander E."/>
            <person name="Langley C.H."/>
            <person name="Lapoint R."/>
            <person name="Lazzaro B.P."/>
            <person name="Lee S.J."/>
            <person name="Levesque L."/>
            <person name="Li R."/>
            <person name="Lin C.F."/>
            <person name="Lin M.F."/>
            <person name="Lindblad-Toh K."/>
            <person name="Llopart A."/>
            <person name="Long M."/>
            <person name="Low L."/>
            <person name="Lozovsky E."/>
            <person name="Lu J."/>
            <person name="Luo M."/>
            <person name="Machado C.A."/>
            <person name="Makalowski W."/>
            <person name="Marzo M."/>
            <person name="Matsuda M."/>
            <person name="Matzkin L."/>
            <person name="McAllister B."/>
            <person name="McBride C.S."/>
            <person name="McKernan B."/>
            <person name="McKernan K."/>
            <person name="Mendez-Lago M."/>
            <person name="Minx P."/>
            <person name="Mollenhauer M.U."/>
            <person name="Montooth K."/>
            <person name="Mount S.M."/>
            <person name="Mu X."/>
            <person name="Myers E."/>
            <person name="Negre B."/>
            <person name="Newfeld S."/>
            <person name="Nielsen R."/>
            <person name="Noor M.A."/>
            <person name="O'Grady P."/>
            <person name="Pachter L."/>
            <person name="Papaceit M."/>
            <person name="Parisi M.J."/>
            <person name="Parisi M."/>
            <person name="Parts L."/>
            <person name="Pedersen J.S."/>
            <person name="Pesole G."/>
            <person name="Phillippy A.M."/>
            <person name="Ponting C.P."/>
            <person name="Pop M."/>
            <person name="Porcelli D."/>
            <person name="Powell J.R."/>
            <person name="Prohaska S."/>
            <person name="Pruitt K."/>
            <person name="Puig M."/>
            <person name="Quesneville H."/>
            <person name="Ram K.R."/>
            <person name="Rand D."/>
            <person name="Rasmussen M.D."/>
            <person name="Reed L.K."/>
            <person name="Reenan R."/>
            <person name="Reily A."/>
            <person name="Remington K.A."/>
            <person name="Rieger T.T."/>
            <person name="Ritchie M.G."/>
            <person name="Robin C."/>
            <person name="Rogers Y.H."/>
            <person name="Rohde C."/>
            <person name="Rozas J."/>
            <person name="Rubenfield M.J."/>
            <person name="Ruiz A."/>
            <person name="Russo S."/>
            <person name="Salzberg S.L."/>
            <person name="Sanchez-Gracia A."/>
            <person name="Saranga D.J."/>
            <person name="Sato H."/>
            <person name="Schaeffer S.W."/>
            <person name="Schatz M.C."/>
            <person name="Schlenke T."/>
            <person name="Schwartz R."/>
            <person name="Segarra C."/>
            <person name="Singh R.S."/>
            <person name="Sirot L."/>
            <person name="Sirota M."/>
            <person name="Sisneros N.B."/>
            <person name="Smith C.D."/>
            <person name="Smith T.F."/>
            <person name="Spieth J."/>
            <person name="Stage D.E."/>
            <person name="Stark A."/>
            <person name="Stephan W."/>
            <person name="Strausberg R.L."/>
            <person name="Strempel S."/>
            <person name="Sturgill D."/>
            <person name="Sutton G."/>
            <person name="Sutton G.G."/>
            <person name="Tao W."/>
            <person name="Teichmann S."/>
            <person name="Tobari Y.N."/>
            <person name="Tomimura Y."/>
            <person name="Tsolas J.M."/>
            <person name="Valente V.L."/>
            <person name="Venter E."/>
            <person name="Venter J.C."/>
            <person name="Vicario S."/>
            <person name="Vieira F.G."/>
            <person name="Vilella A.J."/>
            <person name="Villasante A."/>
            <person name="Walenz B."/>
            <person name="Wang J."/>
            <person name="Wasserman M."/>
            <person name="Watts T."/>
            <person name="Wilson D."/>
            <person name="Wilson R.K."/>
            <person name="Wing R.A."/>
            <person name="Wolfner M.F."/>
            <person name="Wong A."/>
            <person name="Wong G.K."/>
            <person name="Wu C.I."/>
            <person name="Wu G."/>
            <person name="Yamamoto D."/>
            <person name="Yang H.P."/>
            <person name="Yang S.P."/>
            <person name="Yorke J.A."/>
            <person name="Yoshida K."/>
            <person name="Zdobnov E."/>
            <person name="Zhang P."/>
            <person name="Zhang Y."/>
            <person name="Zimin A.V."/>
            <person name="Baldwin J."/>
            <person name="Abdouelleil A."/>
            <person name="Abdulkadir J."/>
            <person name="Abebe A."/>
            <person name="Abera B."/>
            <person name="Abreu J."/>
            <person name="Acer S.C."/>
            <person name="Aftuck L."/>
            <person name="Alexander A."/>
            <person name="An P."/>
            <person name="Anderson E."/>
            <person name="Anderson S."/>
            <person name="Arachi H."/>
            <person name="Azer M."/>
            <person name="Bachantsang P."/>
            <person name="Barry A."/>
            <person name="Bayul T."/>
            <person name="Berlin A."/>
            <person name="Bessette D."/>
            <person name="Bloom T."/>
            <person name="Blye J."/>
            <person name="Boguslavskiy L."/>
            <person name="Bonnet C."/>
            <person name="Boukhgalter B."/>
            <person name="Bourzgui I."/>
            <person name="Brown A."/>
            <person name="Cahill P."/>
            <person name="Channer S."/>
            <person name="Cheshatsang Y."/>
            <person name="Chuda L."/>
            <person name="Citroen M."/>
            <person name="Collymore A."/>
            <person name="Cooke P."/>
            <person name="Costello M."/>
            <person name="D'Aco K."/>
            <person name="Daza R."/>
            <person name="De Haan G."/>
            <person name="DeGray S."/>
            <person name="DeMaso C."/>
            <person name="Dhargay N."/>
            <person name="Dooley K."/>
            <person name="Dooley E."/>
            <person name="Doricent M."/>
            <person name="Dorje P."/>
            <person name="Dorjee K."/>
            <person name="Dupes A."/>
            <person name="Elong R."/>
            <person name="Falk J."/>
            <person name="Farina A."/>
            <person name="Faro S."/>
            <person name="Ferguson D."/>
            <person name="Fisher S."/>
            <person name="Foley C.D."/>
            <person name="Franke A."/>
            <person name="Friedrich D."/>
            <person name="Gadbois L."/>
            <person name="Gearin G."/>
            <person name="Gearin C.R."/>
            <person name="Giannoukos G."/>
            <person name="Goode T."/>
            <person name="Graham J."/>
            <person name="Grandbois E."/>
            <person name="Grewal S."/>
            <person name="Gyaltsen K."/>
            <person name="Hafez N."/>
            <person name="Hagos B."/>
            <person name="Hall J."/>
            <person name="Henson C."/>
            <person name="Hollinger A."/>
            <person name="Honan T."/>
            <person name="Huard M.D."/>
            <person name="Hughes L."/>
            <person name="Hurhula B."/>
            <person name="Husby M.E."/>
            <person name="Kamat A."/>
            <person name="Kanga B."/>
            <person name="Kashin S."/>
            <person name="Khazanovich D."/>
            <person name="Kisner P."/>
            <person name="Lance K."/>
            <person name="Lara M."/>
            <person name="Lee W."/>
            <person name="Lennon N."/>
            <person name="Letendre F."/>
            <person name="LeVine R."/>
            <person name="Lipovsky A."/>
            <person name="Liu X."/>
            <person name="Liu J."/>
            <person name="Liu S."/>
            <person name="Lokyitsang T."/>
            <person name="Lokyitsang Y."/>
            <person name="Lubonja R."/>
            <person name="Lui A."/>
            <person name="MacDonald P."/>
            <person name="Magnisalis V."/>
            <person name="Maru K."/>
            <person name="Matthews C."/>
            <person name="McCusker W."/>
            <person name="McDonough S."/>
            <person name="Mehta T."/>
            <person name="Meldrim J."/>
            <person name="Meneus L."/>
            <person name="Mihai O."/>
            <person name="Mihalev A."/>
            <person name="Mihova T."/>
            <person name="Mittelman R."/>
            <person name="Mlenga V."/>
            <person name="Montmayeur A."/>
            <person name="Mulrain L."/>
            <person name="Navidi A."/>
            <person name="Naylor J."/>
            <person name="Negash T."/>
            <person name="Nguyen T."/>
            <person name="Nguyen N."/>
            <person name="Nicol R."/>
            <person name="Norbu C."/>
            <person name="Norbu N."/>
            <person name="Novod N."/>
            <person name="O'Neill B."/>
            <person name="Osman S."/>
            <person name="Markiewicz E."/>
            <person name="Oyono O.L."/>
            <person name="Patti C."/>
            <person name="Phunkhang P."/>
            <person name="Pierre F."/>
            <person name="Priest M."/>
            <person name="Raghuraman S."/>
            <person name="Rege F."/>
            <person name="Reyes R."/>
            <person name="Rise C."/>
            <person name="Rogov P."/>
            <person name="Ross K."/>
            <person name="Ryan E."/>
            <person name="Settipalli S."/>
            <person name="Shea T."/>
            <person name="Sherpa N."/>
            <person name="Shi L."/>
            <person name="Shih D."/>
            <person name="Sparrow T."/>
            <person name="Spaulding J."/>
            <person name="Stalker J."/>
            <person name="Stange-Thomann N."/>
            <person name="Stavropoulos S."/>
            <person name="Stone C."/>
            <person name="Strader C."/>
            <person name="Tesfaye S."/>
            <person name="Thomson T."/>
            <person name="Thoulutsang Y."/>
            <person name="Thoulutsang D."/>
            <person name="Topham K."/>
            <person name="Topping I."/>
            <person name="Tsamla T."/>
            <person name="Vassiliev H."/>
            <person name="Vo A."/>
            <person name="Wangchuk T."/>
            <person name="Wangdi T."/>
            <person name="Weiand M."/>
            <person name="Wilkinson J."/>
            <person name="Wilson A."/>
            <person name="Yadav S."/>
            <person name="Young G."/>
            <person name="Yu Q."/>
            <person name="Zembek L."/>
            <person name="Zhong D."/>
            <person name="Zimmer A."/>
            <person name="Zwirko Z."/>
            <person name="Jaffe D.B."/>
            <person name="Alvarez P."/>
            <person name="Brockman W."/>
            <person name="Butler J."/>
            <person name="Chin C."/>
            <person name="Gnerre S."/>
            <person name="Grabherr M."/>
            <person name="Kleber M."/>
            <person name="Mauceli E."/>
            <person name="MacCallum I."/>
        </authorList>
    </citation>
    <scope>NUCLEOTIDE SEQUENCE [LARGE SCALE GENOMIC DNA]</scope>
    <source>
        <strain evidence="2">Tucson 15287-2541.00</strain>
    </source>
</reference>
<organism evidence="2">
    <name type="scientific">Drosophila grimshawi</name>
    <name type="common">Hawaiian fruit fly</name>
    <name type="synonym">Idiomyia grimshawi</name>
    <dbReference type="NCBI Taxonomy" id="7222"/>
    <lineage>
        <taxon>Eukaryota</taxon>
        <taxon>Metazoa</taxon>
        <taxon>Ecdysozoa</taxon>
        <taxon>Arthropoda</taxon>
        <taxon>Hexapoda</taxon>
        <taxon>Insecta</taxon>
        <taxon>Pterygota</taxon>
        <taxon>Neoptera</taxon>
        <taxon>Endopterygota</taxon>
        <taxon>Diptera</taxon>
        <taxon>Brachycera</taxon>
        <taxon>Muscomorpha</taxon>
        <taxon>Ephydroidea</taxon>
        <taxon>Drosophilidae</taxon>
        <taxon>Drosophila</taxon>
        <taxon>Hawaiian Drosophila</taxon>
    </lineage>
</organism>
<dbReference type="HOGENOM" id="CLU_1422855_0_0_1"/>
<dbReference type="InParanoid" id="B4JXA8"/>
<name>B4JXA8_DROGR</name>
<dbReference type="Proteomes" id="UP000001070">
    <property type="component" value="Unassembled WGS sequence"/>
</dbReference>
<dbReference type="OMA" id="GHLEFRK"/>
<dbReference type="OrthoDB" id="7934209at2759"/>
<keyword evidence="2" id="KW-1185">Reference proteome</keyword>
<dbReference type="PhylomeDB" id="B4JXA8"/>
<proteinExistence type="predicted"/>
<dbReference type="EMBL" id="CH916376">
    <property type="protein sequence ID" value="EDV95384.1"/>
    <property type="molecule type" value="Genomic_DNA"/>
</dbReference>
<dbReference type="AlphaFoldDB" id="B4JXA8"/>
<evidence type="ECO:0000313" key="1">
    <source>
        <dbReference type="EMBL" id="EDV95384.1"/>
    </source>
</evidence>
<gene>
    <name evidence="1" type="primary">Dgri\GH17603</name>
    <name evidence="1" type="ORF">Dgri_GH17603</name>
</gene>